<feature type="transmembrane region" description="Helical" evidence="1">
    <location>
        <begin position="108"/>
        <end position="133"/>
    </location>
</feature>
<evidence type="ECO:0000313" key="2">
    <source>
        <dbReference type="EMBL" id="MFD1525044.1"/>
    </source>
</evidence>
<feature type="transmembrane region" description="Helical" evidence="1">
    <location>
        <begin position="12"/>
        <end position="30"/>
    </location>
</feature>
<feature type="transmembrane region" description="Helical" evidence="1">
    <location>
        <begin position="36"/>
        <end position="57"/>
    </location>
</feature>
<dbReference type="Proteomes" id="UP001597111">
    <property type="component" value="Unassembled WGS sequence"/>
</dbReference>
<dbReference type="EMBL" id="JBHUDH010000012">
    <property type="protein sequence ID" value="MFD1525044.1"/>
    <property type="molecule type" value="Genomic_DNA"/>
</dbReference>
<accession>A0ABD6B2D7</accession>
<proteinExistence type="predicted"/>
<organism evidence="2 3">
    <name type="scientific">Halolamina salina</name>
    <dbReference type="NCBI Taxonomy" id="1220023"/>
    <lineage>
        <taxon>Archaea</taxon>
        <taxon>Methanobacteriati</taxon>
        <taxon>Methanobacteriota</taxon>
        <taxon>Stenosarchaea group</taxon>
        <taxon>Halobacteria</taxon>
        <taxon>Halobacteriales</taxon>
        <taxon>Haloferacaceae</taxon>
    </lineage>
</organism>
<protein>
    <submittedName>
        <fullName evidence="2">Uncharacterized protein</fullName>
    </submittedName>
</protein>
<evidence type="ECO:0000313" key="3">
    <source>
        <dbReference type="Proteomes" id="UP001597111"/>
    </source>
</evidence>
<comment type="caution">
    <text evidence="2">The sequence shown here is derived from an EMBL/GenBank/DDBJ whole genome shotgun (WGS) entry which is preliminary data.</text>
</comment>
<reference evidence="2 3" key="1">
    <citation type="journal article" date="2019" name="Int. J. Syst. Evol. Microbiol.">
        <title>The Global Catalogue of Microorganisms (GCM) 10K type strain sequencing project: providing services to taxonomists for standard genome sequencing and annotation.</title>
        <authorList>
            <consortium name="The Broad Institute Genomics Platform"/>
            <consortium name="The Broad Institute Genome Sequencing Center for Infectious Disease"/>
            <person name="Wu L."/>
            <person name="Ma J."/>
        </authorList>
    </citation>
    <scope>NUCLEOTIDE SEQUENCE [LARGE SCALE GENOMIC DNA]</scope>
    <source>
        <strain evidence="2 3">CGMCC 1.12285</strain>
    </source>
</reference>
<sequence>MALPDRFEPWHVLVVAAFFVGTAGSLFGSGTDGFGLVNVLTAVLSGLLWAFAVYVFVGTFRNYVTSYADTGGSLWDPRFLAPFVVGALAAAALFGWRLTETGFSPSLIAGALSAGFWAFVLAMVVVLTASYVVTGYREAQ</sequence>
<evidence type="ECO:0000256" key="1">
    <source>
        <dbReference type="SAM" id="Phobius"/>
    </source>
</evidence>
<name>A0ABD6B2D7_9EURY</name>
<gene>
    <name evidence="2" type="ORF">ACFR9S_01830</name>
</gene>
<keyword evidence="1" id="KW-1133">Transmembrane helix</keyword>
<keyword evidence="3" id="KW-1185">Reference proteome</keyword>
<keyword evidence="1" id="KW-0812">Transmembrane</keyword>
<feature type="transmembrane region" description="Helical" evidence="1">
    <location>
        <begin position="78"/>
        <end position="96"/>
    </location>
</feature>
<dbReference type="AlphaFoldDB" id="A0ABD6B2D7"/>
<keyword evidence="1" id="KW-0472">Membrane</keyword>
<dbReference type="RefSeq" id="WP_379732652.1">
    <property type="nucleotide sequence ID" value="NZ_JBHSWZ010000391.1"/>
</dbReference>